<dbReference type="Proteomes" id="UP000828941">
    <property type="component" value="Chromosome 14"/>
</dbReference>
<evidence type="ECO:0000313" key="2">
    <source>
        <dbReference type="Proteomes" id="UP000828941"/>
    </source>
</evidence>
<comment type="caution">
    <text evidence="1">The sequence shown here is derived from an EMBL/GenBank/DDBJ whole genome shotgun (WGS) entry which is preliminary data.</text>
</comment>
<gene>
    <name evidence="1" type="ORF">L6164_036799</name>
</gene>
<keyword evidence="2" id="KW-1185">Reference proteome</keyword>
<proteinExistence type="predicted"/>
<sequence>MAKLTFLAFLFWACFALAFLSFPGSEARPLSNPSLMSNAAPARDSTEGSHEILPLWSSSLIEEEPHMPGRLSPGGPDPKHH</sequence>
<evidence type="ECO:0000313" key="1">
    <source>
        <dbReference type="EMBL" id="KAI4296880.1"/>
    </source>
</evidence>
<accession>A0ACB9KI63</accession>
<name>A0ACB9KI63_BAUVA</name>
<organism evidence="1 2">
    <name type="scientific">Bauhinia variegata</name>
    <name type="common">Purple orchid tree</name>
    <name type="synonym">Phanera variegata</name>
    <dbReference type="NCBI Taxonomy" id="167791"/>
    <lineage>
        <taxon>Eukaryota</taxon>
        <taxon>Viridiplantae</taxon>
        <taxon>Streptophyta</taxon>
        <taxon>Embryophyta</taxon>
        <taxon>Tracheophyta</taxon>
        <taxon>Spermatophyta</taxon>
        <taxon>Magnoliopsida</taxon>
        <taxon>eudicotyledons</taxon>
        <taxon>Gunneridae</taxon>
        <taxon>Pentapetalae</taxon>
        <taxon>rosids</taxon>
        <taxon>fabids</taxon>
        <taxon>Fabales</taxon>
        <taxon>Fabaceae</taxon>
        <taxon>Cercidoideae</taxon>
        <taxon>Cercideae</taxon>
        <taxon>Bauhiniinae</taxon>
        <taxon>Bauhinia</taxon>
    </lineage>
</organism>
<protein>
    <submittedName>
        <fullName evidence="1">Uncharacterized protein</fullName>
    </submittedName>
</protein>
<dbReference type="EMBL" id="CM039439">
    <property type="protein sequence ID" value="KAI4296880.1"/>
    <property type="molecule type" value="Genomic_DNA"/>
</dbReference>
<reference evidence="1 2" key="1">
    <citation type="journal article" date="2022" name="DNA Res.">
        <title>Chromosomal-level genome assembly of the orchid tree Bauhinia variegata (Leguminosae; Cercidoideae) supports the allotetraploid origin hypothesis of Bauhinia.</title>
        <authorList>
            <person name="Zhong Y."/>
            <person name="Chen Y."/>
            <person name="Zheng D."/>
            <person name="Pang J."/>
            <person name="Liu Y."/>
            <person name="Luo S."/>
            <person name="Meng S."/>
            <person name="Qian L."/>
            <person name="Wei D."/>
            <person name="Dai S."/>
            <person name="Zhou R."/>
        </authorList>
    </citation>
    <scope>NUCLEOTIDE SEQUENCE [LARGE SCALE GENOMIC DNA]</scope>
    <source>
        <strain evidence="1">BV-YZ2020</strain>
    </source>
</reference>